<proteinExistence type="predicted"/>
<feature type="non-terminal residue" evidence="1">
    <location>
        <position position="1"/>
    </location>
</feature>
<protein>
    <submittedName>
        <fullName evidence="1">Uncharacterized protein</fullName>
    </submittedName>
</protein>
<dbReference type="InParanoid" id="E4Y0C5"/>
<accession>E4Y0C5</accession>
<dbReference type="AlphaFoldDB" id="E4Y0C5"/>
<keyword evidence="2" id="KW-1185">Reference proteome</keyword>
<evidence type="ECO:0000313" key="2">
    <source>
        <dbReference type="Proteomes" id="UP000001307"/>
    </source>
</evidence>
<organism evidence="1 2">
    <name type="scientific">Oikopleura dioica</name>
    <name type="common">Tunicate</name>
    <dbReference type="NCBI Taxonomy" id="34765"/>
    <lineage>
        <taxon>Eukaryota</taxon>
        <taxon>Metazoa</taxon>
        <taxon>Chordata</taxon>
        <taxon>Tunicata</taxon>
        <taxon>Appendicularia</taxon>
        <taxon>Copelata</taxon>
        <taxon>Oikopleuridae</taxon>
        <taxon>Oikopleura</taxon>
    </lineage>
</organism>
<gene>
    <name evidence="1" type="ORF">GSOID_T00012242001</name>
</gene>
<reference evidence="1 2" key="1">
    <citation type="journal article" date="2010" name="Science">
        <title>Plasticity of animal genome architecture unmasked by rapid evolution of a pelagic tunicate.</title>
        <authorList>
            <person name="Denoeud F."/>
            <person name="Henriet S."/>
            <person name="Mungpakdee S."/>
            <person name="Aury J.M."/>
            <person name="Da Silva C."/>
            <person name="Brinkmann H."/>
            <person name="Mikhaleva J."/>
            <person name="Olsen L.C."/>
            <person name="Jubin C."/>
            <person name="Canestro C."/>
            <person name="Bouquet J.M."/>
            <person name="Danks G."/>
            <person name="Poulain J."/>
            <person name="Campsteijn C."/>
            <person name="Adamski M."/>
            <person name="Cross I."/>
            <person name="Yadetie F."/>
            <person name="Muffato M."/>
            <person name="Louis A."/>
            <person name="Butcher S."/>
            <person name="Tsagkogeorga G."/>
            <person name="Konrad A."/>
            <person name="Singh S."/>
            <person name="Jensen M.F."/>
            <person name="Cong E.H."/>
            <person name="Eikeseth-Otteraa H."/>
            <person name="Noel B."/>
            <person name="Anthouard V."/>
            <person name="Porcel B.M."/>
            <person name="Kachouri-Lafond R."/>
            <person name="Nishino A."/>
            <person name="Ugolini M."/>
            <person name="Chourrout P."/>
            <person name="Nishida H."/>
            <person name="Aasland R."/>
            <person name="Huzurbazar S."/>
            <person name="Westhof E."/>
            <person name="Delsuc F."/>
            <person name="Lehrach H."/>
            <person name="Reinhardt R."/>
            <person name="Weissenbach J."/>
            <person name="Roy S.W."/>
            <person name="Artiguenave F."/>
            <person name="Postlethwait J.H."/>
            <person name="Manak J.R."/>
            <person name="Thompson E.M."/>
            <person name="Jaillon O."/>
            <person name="Du Pasquier L."/>
            <person name="Boudinot P."/>
            <person name="Liberles D.A."/>
            <person name="Volff J.N."/>
            <person name="Philippe H."/>
            <person name="Lenhard B."/>
            <person name="Roest Crollius H."/>
            <person name="Wincker P."/>
            <person name="Chourrout D."/>
        </authorList>
    </citation>
    <scope>NUCLEOTIDE SEQUENCE [LARGE SCALE GENOMIC DNA]</scope>
</reference>
<dbReference type="EMBL" id="FN653482">
    <property type="protein sequence ID" value="CBY15333.1"/>
    <property type="molecule type" value="Genomic_DNA"/>
</dbReference>
<evidence type="ECO:0000313" key="1">
    <source>
        <dbReference type="EMBL" id="CBY15333.1"/>
    </source>
</evidence>
<sequence length="110" mass="12706">SFDLQKAPKIQFLLPTKLQAEQACLLACNLENCQKISKSALPVDKVLPKARNRRRRVKLRKQLARSRLAKLDHVIDVRSNDQLAYRQIADKEMIQNEFVANKPKADLKKK</sequence>
<name>E4Y0C5_OIKDI</name>
<dbReference type="Proteomes" id="UP000001307">
    <property type="component" value="Unassembled WGS sequence"/>
</dbReference>